<dbReference type="Gene3D" id="1.20.1050.10">
    <property type="match status" value="1"/>
</dbReference>
<evidence type="ECO:0000259" key="1">
    <source>
        <dbReference type="PROSITE" id="PS50404"/>
    </source>
</evidence>
<dbReference type="PROSITE" id="PS50404">
    <property type="entry name" value="GST_NTER"/>
    <property type="match status" value="1"/>
</dbReference>
<dbReference type="Proteomes" id="UP000629468">
    <property type="component" value="Unassembled WGS sequence"/>
</dbReference>
<dbReference type="EMBL" id="JABXXO010000006">
    <property type="protein sequence ID" value="KAF7776189.1"/>
    <property type="molecule type" value="Genomic_DNA"/>
</dbReference>
<dbReference type="SUPFAM" id="SSF47616">
    <property type="entry name" value="GST C-terminal domain-like"/>
    <property type="match status" value="1"/>
</dbReference>
<dbReference type="OMA" id="IGNDVYC"/>
<feature type="domain" description="GST N-terminal" evidence="1">
    <location>
        <begin position="5"/>
        <end position="85"/>
    </location>
</feature>
<dbReference type="InterPro" id="IPR036282">
    <property type="entry name" value="Glutathione-S-Trfase_C_sf"/>
</dbReference>
<dbReference type="InterPro" id="IPR058268">
    <property type="entry name" value="DUF7962"/>
</dbReference>
<dbReference type="SUPFAM" id="SSF52833">
    <property type="entry name" value="Thioredoxin-like"/>
    <property type="match status" value="1"/>
</dbReference>
<accession>A0A8H7KH29</accession>
<reference evidence="2 3" key="1">
    <citation type="journal article" name="Sci. Rep.">
        <title>Telomere-to-telomere assembled and centromere annotated genomes of the two main subspecies of the button mushroom Agaricus bisporus reveal especially polymorphic chromosome ends.</title>
        <authorList>
            <person name="Sonnenberg A.S.M."/>
            <person name="Sedaghat-Telgerd N."/>
            <person name="Lavrijssen B."/>
            <person name="Ohm R.A."/>
            <person name="Hendrickx P.M."/>
            <person name="Scholtmeijer K."/>
            <person name="Baars J.J.P."/>
            <person name="van Peer A."/>
        </authorList>
    </citation>
    <scope>NUCLEOTIDE SEQUENCE [LARGE SCALE GENOMIC DNA]</scope>
    <source>
        <strain evidence="2 3">H119_p4</strain>
    </source>
</reference>
<evidence type="ECO:0000313" key="2">
    <source>
        <dbReference type="EMBL" id="KAF7776189.1"/>
    </source>
</evidence>
<name>A0A8H7KH29_AGABI</name>
<evidence type="ECO:0000313" key="3">
    <source>
        <dbReference type="Proteomes" id="UP000629468"/>
    </source>
</evidence>
<gene>
    <name evidence="2" type="ORF">Agabi119p4_4582</name>
</gene>
<dbReference type="Pfam" id="PF25907">
    <property type="entry name" value="DUF7962"/>
    <property type="match status" value="1"/>
</dbReference>
<dbReference type="CDD" id="cd00299">
    <property type="entry name" value="GST_C_family"/>
    <property type="match status" value="1"/>
</dbReference>
<dbReference type="InterPro" id="IPR004045">
    <property type="entry name" value="Glutathione_S-Trfase_N"/>
</dbReference>
<dbReference type="InterPro" id="IPR036249">
    <property type="entry name" value="Thioredoxin-like_sf"/>
</dbReference>
<protein>
    <recommendedName>
        <fullName evidence="1">GST N-terminal domain-containing protein</fullName>
    </recommendedName>
</protein>
<proteinExistence type="predicted"/>
<dbReference type="Pfam" id="PF13417">
    <property type="entry name" value="GST_N_3"/>
    <property type="match status" value="1"/>
</dbReference>
<organism evidence="2 3">
    <name type="scientific">Agaricus bisporus var. burnettii</name>
    <dbReference type="NCBI Taxonomy" id="192524"/>
    <lineage>
        <taxon>Eukaryota</taxon>
        <taxon>Fungi</taxon>
        <taxon>Dikarya</taxon>
        <taxon>Basidiomycota</taxon>
        <taxon>Agaricomycotina</taxon>
        <taxon>Agaricomycetes</taxon>
        <taxon>Agaricomycetidae</taxon>
        <taxon>Agaricales</taxon>
        <taxon>Agaricineae</taxon>
        <taxon>Agaricaceae</taxon>
        <taxon>Agaricus</taxon>
    </lineage>
</organism>
<dbReference type="AlphaFoldDB" id="A0A8H7KH29"/>
<sequence length="332" mass="36796">MPASPPVILYRYDASPYSHRVDNTLLLKGIPHFQVDVSPTLPRPEITDVLGITYRRIPILAIGNDIYCDTSLIVSALERLFPTSAGYPTLYPRRKDGGNPDTGLVKAFSKYYVDELFGIGASLLPWTKFPAAFVEDRKSFMSAPLDVKVMEANRPRNMSKFAAHLVLVEEQLRDGREWLFDTESPGLADLTVHFYLAWVSKFPGVKSIYDTAPVACQWLSRLSAWIEKKKNGQAAPRKLQGRDAGDLIATSSHEPLSAAGFNTMEADRLGLKENDIVTVAPEDTARNFPTSGKLVALNVEEVIIQVQGQIGIFHVHFPRLGFDIRPAGKASL</sequence>
<dbReference type="Gene3D" id="3.40.30.110">
    <property type="match status" value="1"/>
</dbReference>
<comment type="caution">
    <text evidence="2">The sequence shown here is derived from an EMBL/GenBank/DDBJ whole genome shotgun (WGS) entry which is preliminary data.</text>
</comment>